<sequence length="145" mass="15763">MYIKLEFRNILSLPPSLSCVRVLFYFICAPLLGLESGDTLCHHLVSQPRDRTLSSTVKDLEVDVALWAGFDHIVKAELGTCDVRECVLRVSGFVVVFTGVRCMGPPKRLDLGGFGPCSMASLSGGLGRFGPYSVASLFRGDGLQH</sequence>
<accession>A0AA87ZUD2</accession>
<name>A0AA87ZUD2_FICCA</name>
<organism evidence="1 2">
    <name type="scientific">Ficus carica</name>
    <name type="common">Common fig</name>
    <dbReference type="NCBI Taxonomy" id="3494"/>
    <lineage>
        <taxon>Eukaryota</taxon>
        <taxon>Viridiplantae</taxon>
        <taxon>Streptophyta</taxon>
        <taxon>Embryophyta</taxon>
        <taxon>Tracheophyta</taxon>
        <taxon>Spermatophyta</taxon>
        <taxon>Magnoliopsida</taxon>
        <taxon>eudicotyledons</taxon>
        <taxon>Gunneridae</taxon>
        <taxon>Pentapetalae</taxon>
        <taxon>rosids</taxon>
        <taxon>fabids</taxon>
        <taxon>Rosales</taxon>
        <taxon>Moraceae</taxon>
        <taxon>Ficeae</taxon>
        <taxon>Ficus</taxon>
    </lineage>
</organism>
<reference evidence="1" key="1">
    <citation type="submission" date="2023-07" db="EMBL/GenBank/DDBJ databases">
        <title>draft genome sequence of fig (Ficus carica).</title>
        <authorList>
            <person name="Takahashi T."/>
            <person name="Nishimura K."/>
        </authorList>
    </citation>
    <scope>NUCLEOTIDE SEQUENCE</scope>
</reference>
<dbReference type="Proteomes" id="UP001187192">
    <property type="component" value="Unassembled WGS sequence"/>
</dbReference>
<proteinExistence type="predicted"/>
<dbReference type="AlphaFoldDB" id="A0AA87ZUD2"/>
<protein>
    <submittedName>
        <fullName evidence="1">Uncharacterized protein</fullName>
    </submittedName>
</protein>
<evidence type="ECO:0000313" key="1">
    <source>
        <dbReference type="EMBL" id="GMN40054.1"/>
    </source>
</evidence>
<evidence type="ECO:0000313" key="2">
    <source>
        <dbReference type="Proteomes" id="UP001187192"/>
    </source>
</evidence>
<comment type="caution">
    <text evidence="1">The sequence shown here is derived from an EMBL/GenBank/DDBJ whole genome shotgun (WGS) entry which is preliminary data.</text>
</comment>
<gene>
    <name evidence="1" type="ORF">TIFTF001_009281</name>
</gene>
<dbReference type="EMBL" id="BTGU01000010">
    <property type="protein sequence ID" value="GMN40054.1"/>
    <property type="molecule type" value="Genomic_DNA"/>
</dbReference>
<keyword evidence="2" id="KW-1185">Reference proteome</keyword>